<dbReference type="GO" id="GO:0008270">
    <property type="term" value="F:zinc ion binding"/>
    <property type="evidence" value="ECO:0007669"/>
    <property type="project" value="InterPro"/>
</dbReference>
<dbReference type="InterPro" id="IPR046457">
    <property type="entry name" value="PMI_typeI_cat"/>
</dbReference>
<dbReference type="InterPro" id="IPR011051">
    <property type="entry name" value="RmlC_Cupin_sf"/>
</dbReference>
<dbReference type="InterPro" id="IPR051804">
    <property type="entry name" value="Carb_Metab_Reg_Kinase/Isom"/>
</dbReference>
<evidence type="ECO:0000259" key="3">
    <source>
        <dbReference type="Pfam" id="PF20511"/>
    </source>
</evidence>
<dbReference type="Pfam" id="PF20511">
    <property type="entry name" value="PMI_typeI_cat"/>
    <property type="match status" value="1"/>
</dbReference>
<protein>
    <recommendedName>
        <fullName evidence="3">Phosphomannose isomerase type I catalytic domain-containing protein</fullName>
    </recommendedName>
</protein>
<dbReference type="CDD" id="cd07010">
    <property type="entry name" value="cupin_PMI_type_I_N_bac"/>
    <property type="match status" value="1"/>
</dbReference>
<evidence type="ECO:0000256" key="2">
    <source>
        <dbReference type="ARBA" id="ARBA00022833"/>
    </source>
</evidence>
<feature type="non-terminal residue" evidence="4">
    <location>
        <position position="229"/>
    </location>
</feature>
<dbReference type="AlphaFoldDB" id="X0STC3"/>
<dbReference type="EMBL" id="BARS01004499">
    <property type="protein sequence ID" value="GAF79177.1"/>
    <property type="molecule type" value="Genomic_DNA"/>
</dbReference>
<comment type="caution">
    <text evidence="4">The sequence shown here is derived from an EMBL/GenBank/DDBJ whole genome shotgun (WGS) entry which is preliminary data.</text>
</comment>
<proteinExistence type="predicted"/>
<dbReference type="PANTHER" id="PTHR42742">
    <property type="entry name" value="TRANSCRIPTIONAL REPRESSOR MPRA"/>
    <property type="match status" value="1"/>
</dbReference>
<evidence type="ECO:0000313" key="4">
    <source>
        <dbReference type="EMBL" id="GAF79177.1"/>
    </source>
</evidence>
<keyword evidence="1" id="KW-0479">Metal-binding</keyword>
<gene>
    <name evidence="4" type="ORF">S01H1_08794</name>
</gene>
<dbReference type="GO" id="GO:0004476">
    <property type="term" value="F:mannose-6-phosphate isomerase activity"/>
    <property type="evidence" value="ECO:0007669"/>
    <property type="project" value="InterPro"/>
</dbReference>
<sequence>MDVYPLIFQPILKPKIWGGRKLENLLAKCLPKGELIGESWEIADLEDDQSIVAVGPAKGKTLGQLVEEWGADLLGRAKLFDGRFPLLIKLLDANDTLSVQVHPDEAAARRLGGRVRIKNEAWYVIDADENGFIYRGVREGVDPDALKRAVEAQAVKSVLKRIAVKKGRCYYLPSGTIHALGAGVLVAEVQTPSDITYRLYDWNRIDPSTGSPRELHLEQALECISYNTE</sequence>
<evidence type="ECO:0000256" key="1">
    <source>
        <dbReference type="ARBA" id="ARBA00022723"/>
    </source>
</evidence>
<dbReference type="InterPro" id="IPR014710">
    <property type="entry name" value="RmlC-like_jellyroll"/>
</dbReference>
<dbReference type="PANTHER" id="PTHR42742:SF3">
    <property type="entry name" value="FRUCTOKINASE"/>
    <property type="match status" value="1"/>
</dbReference>
<feature type="domain" description="Phosphomannose isomerase type I catalytic" evidence="3">
    <location>
        <begin position="9"/>
        <end position="111"/>
    </location>
</feature>
<dbReference type="SUPFAM" id="SSF51182">
    <property type="entry name" value="RmlC-like cupins"/>
    <property type="match status" value="1"/>
</dbReference>
<dbReference type="Gene3D" id="2.60.120.10">
    <property type="entry name" value="Jelly Rolls"/>
    <property type="match status" value="1"/>
</dbReference>
<name>X0STC3_9ZZZZ</name>
<accession>X0STC3</accession>
<organism evidence="4">
    <name type="scientific">marine sediment metagenome</name>
    <dbReference type="NCBI Taxonomy" id="412755"/>
    <lineage>
        <taxon>unclassified sequences</taxon>
        <taxon>metagenomes</taxon>
        <taxon>ecological metagenomes</taxon>
    </lineage>
</organism>
<keyword evidence="2" id="KW-0862">Zinc</keyword>
<reference evidence="4" key="1">
    <citation type="journal article" date="2014" name="Front. Microbiol.">
        <title>High frequency of phylogenetically diverse reductive dehalogenase-homologous genes in deep subseafloor sedimentary metagenomes.</title>
        <authorList>
            <person name="Kawai M."/>
            <person name="Futagami T."/>
            <person name="Toyoda A."/>
            <person name="Takaki Y."/>
            <person name="Nishi S."/>
            <person name="Hori S."/>
            <person name="Arai W."/>
            <person name="Tsubouchi T."/>
            <person name="Morono Y."/>
            <person name="Uchiyama I."/>
            <person name="Ito T."/>
            <person name="Fujiyama A."/>
            <person name="Inagaki F."/>
            <person name="Takami H."/>
        </authorList>
    </citation>
    <scope>NUCLEOTIDE SEQUENCE</scope>
    <source>
        <strain evidence="4">Expedition CK06-06</strain>
    </source>
</reference>